<dbReference type="PhylomeDB" id="Q8ERG6"/>
<feature type="transmembrane region" description="Helical" evidence="1">
    <location>
        <begin position="31"/>
        <end position="49"/>
    </location>
</feature>
<evidence type="ECO:0000256" key="1">
    <source>
        <dbReference type="SAM" id="Phobius"/>
    </source>
</evidence>
<dbReference type="RefSeq" id="WP_011065742.1">
    <property type="nucleotide sequence ID" value="NC_004193.1"/>
</dbReference>
<dbReference type="AlphaFoldDB" id="Q8ERG6"/>
<keyword evidence="1" id="KW-1133">Transmembrane helix</keyword>
<dbReference type="Pfam" id="PF04276">
    <property type="entry name" value="DUF443"/>
    <property type="match status" value="1"/>
</dbReference>
<keyword evidence="1" id="KW-0812">Transmembrane</keyword>
<dbReference type="NCBIfam" id="TIGR01218">
    <property type="entry name" value="Gpos_tandem_5TM"/>
    <property type="match status" value="1"/>
</dbReference>
<reference evidence="2 3" key="2">
    <citation type="journal article" date="2002" name="Nucleic Acids Res.">
        <title>Genome sequence of Oceanobacillus iheyensis isolated from the Iheya Ridge and its unexpected adaptive capabilities to extreme environments.</title>
        <authorList>
            <person name="Takami H."/>
            <person name="Takaki Y."/>
            <person name="Uchiyama I."/>
        </authorList>
    </citation>
    <scope>NUCLEOTIDE SEQUENCE [LARGE SCALE GENOMIC DNA]</scope>
    <source>
        <strain evidence="3">DSM 14371 / CIP 107618 / JCM 11309 / KCTC 3954 / HTE831</strain>
    </source>
</reference>
<dbReference type="InterPro" id="IPR005915">
    <property type="entry name" value="Tandem_5TM"/>
</dbReference>
<dbReference type="KEGG" id="oih:OB1336"/>
<feature type="transmembrane region" description="Helical" evidence="1">
    <location>
        <begin position="154"/>
        <end position="175"/>
    </location>
</feature>
<gene>
    <name evidence="2" type="ordered locus">OB1336</name>
</gene>
<sequence>MDCKVNGVYKNLRYRILVINSHTYILDLGKSFWKIIFPFLIWILPNPLYKIENKEIVEKLKTPEVHQTNTGGQGLIGGGIAVLIANLLRPLTDYFNIQSSTMVNSVIVIVAILLLLSLRLYINHLNKKNLYRVIEAEKLTPDKVLISPKPIKHFFLILGMYLFFLAFTILLFIAFIQIPNILILLITMSLWFLVLFTNSITIAVGNTRVKFISKTEQRM</sequence>
<dbReference type="eggNOG" id="ENOG5033HNH">
    <property type="taxonomic scope" value="Bacteria"/>
</dbReference>
<name>Q8ERG6_OCEIH</name>
<feature type="transmembrane region" description="Helical" evidence="1">
    <location>
        <begin position="101"/>
        <end position="122"/>
    </location>
</feature>
<dbReference type="OrthoDB" id="2719213at2"/>
<dbReference type="EMBL" id="BA000028">
    <property type="protein sequence ID" value="BAC13292.1"/>
    <property type="molecule type" value="Genomic_DNA"/>
</dbReference>
<protein>
    <submittedName>
        <fullName evidence="2">Hypothetical conserved protein</fullName>
    </submittedName>
</protein>
<dbReference type="HOGENOM" id="CLU_109800_0_0_9"/>
<reference evidence="2 3" key="1">
    <citation type="journal article" date="2001" name="FEMS Microbiol. Lett.">
        <title>Oceanobacillus iheyensis gen. nov., sp. nov., a deep-sea extremely halotolerant and alkaliphilic species isolated from a depth of 1050 m on the Iheya Ridge.</title>
        <authorList>
            <person name="Lu J."/>
            <person name="Nogi Y."/>
            <person name="Takami H."/>
        </authorList>
    </citation>
    <scope>NUCLEOTIDE SEQUENCE [LARGE SCALE GENOMIC DNA]</scope>
    <source>
        <strain evidence="3">DSM 14371 / CIP 107618 / JCM 11309 / KCTC 3954 / HTE831</strain>
    </source>
</reference>
<evidence type="ECO:0000313" key="3">
    <source>
        <dbReference type="Proteomes" id="UP000000822"/>
    </source>
</evidence>
<dbReference type="InterPro" id="IPR036259">
    <property type="entry name" value="MFS_trans_sf"/>
</dbReference>
<evidence type="ECO:0000313" key="2">
    <source>
        <dbReference type="EMBL" id="BAC13292.1"/>
    </source>
</evidence>
<dbReference type="SUPFAM" id="SSF103473">
    <property type="entry name" value="MFS general substrate transporter"/>
    <property type="match status" value="1"/>
</dbReference>
<feature type="transmembrane region" description="Helical" evidence="1">
    <location>
        <begin position="181"/>
        <end position="204"/>
    </location>
</feature>
<accession>Q8ERG6</accession>
<proteinExistence type="predicted"/>
<keyword evidence="1" id="KW-0472">Membrane</keyword>
<organism evidence="2 3">
    <name type="scientific">Oceanobacillus iheyensis (strain DSM 14371 / CIP 107618 / JCM 11309 / KCTC 3954 / HTE831)</name>
    <dbReference type="NCBI Taxonomy" id="221109"/>
    <lineage>
        <taxon>Bacteria</taxon>
        <taxon>Bacillati</taxon>
        <taxon>Bacillota</taxon>
        <taxon>Bacilli</taxon>
        <taxon>Bacillales</taxon>
        <taxon>Bacillaceae</taxon>
        <taxon>Oceanobacillus</taxon>
    </lineage>
</organism>
<dbReference type="Proteomes" id="UP000000822">
    <property type="component" value="Chromosome"/>
</dbReference>
<keyword evidence="3" id="KW-1185">Reference proteome</keyword>